<dbReference type="GO" id="GO:0033818">
    <property type="term" value="F:beta-ketoacyl-acyl-carrier-protein synthase III activity"/>
    <property type="evidence" value="ECO:0007669"/>
    <property type="project" value="UniProtKB-UniRule"/>
</dbReference>
<comment type="caution">
    <text evidence="16">The sequence shown here is derived from an EMBL/GenBank/DDBJ whole genome shotgun (WGS) entry which is preliminary data.</text>
</comment>
<dbReference type="Pfam" id="PF08545">
    <property type="entry name" value="ACP_syn_III"/>
    <property type="match status" value="1"/>
</dbReference>
<keyword evidence="10 13" id="KW-0511">Multifunctional enzyme</keyword>
<evidence type="ECO:0000313" key="16">
    <source>
        <dbReference type="EMBL" id="EQB39819.1"/>
    </source>
</evidence>
<evidence type="ECO:0000256" key="6">
    <source>
        <dbReference type="ARBA" id="ARBA00022679"/>
    </source>
</evidence>
<dbReference type="STRING" id="1172190.M947_04380"/>
<evidence type="ECO:0000256" key="12">
    <source>
        <dbReference type="ARBA" id="ARBA00051096"/>
    </source>
</evidence>
<keyword evidence="17" id="KW-1185">Reference proteome</keyword>
<dbReference type="RefSeq" id="WP_021287147.1">
    <property type="nucleotide sequence ID" value="NZ_AUPZ01000005.1"/>
</dbReference>
<dbReference type="Pfam" id="PF08541">
    <property type="entry name" value="ACP_syn_III_C"/>
    <property type="match status" value="1"/>
</dbReference>
<protein>
    <recommendedName>
        <fullName evidence="3 13">Beta-ketoacyl-[acyl-carrier-protein] synthase III</fullName>
        <shortName evidence="13">Beta-ketoacyl-ACP synthase III</shortName>
        <shortName evidence="13">KAS III</shortName>
        <ecNumber evidence="3 13">2.3.1.180</ecNumber>
    </recommendedName>
    <alternativeName>
        <fullName evidence="13">3-oxoacyl-[acyl-carrier-protein] synthase 3</fullName>
    </alternativeName>
    <alternativeName>
        <fullName evidence="13">3-oxoacyl-[acyl-carrier-protein] synthase III</fullName>
    </alternativeName>
</protein>
<keyword evidence="11 13" id="KW-0012">Acyltransferase</keyword>
<dbReference type="PANTHER" id="PTHR34069:SF2">
    <property type="entry name" value="BETA-KETOACYL-[ACYL-CARRIER-PROTEIN] SYNTHASE III"/>
    <property type="match status" value="1"/>
</dbReference>
<dbReference type="Gene3D" id="3.40.47.10">
    <property type="match status" value="1"/>
</dbReference>
<dbReference type="InterPro" id="IPR013751">
    <property type="entry name" value="ACP_syn_III_N"/>
</dbReference>
<dbReference type="EMBL" id="AUPZ01000005">
    <property type="protein sequence ID" value="EQB39819.1"/>
    <property type="molecule type" value="Genomic_DNA"/>
</dbReference>
<dbReference type="GO" id="GO:0004315">
    <property type="term" value="F:3-oxoacyl-[acyl-carrier-protein] synthase activity"/>
    <property type="evidence" value="ECO:0007669"/>
    <property type="project" value="InterPro"/>
</dbReference>
<keyword evidence="4 13" id="KW-0963">Cytoplasm</keyword>
<dbReference type="OrthoDB" id="9815506at2"/>
<feature type="region of interest" description="ACP-binding" evidence="13">
    <location>
        <begin position="256"/>
        <end position="260"/>
    </location>
</feature>
<evidence type="ECO:0000256" key="7">
    <source>
        <dbReference type="ARBA" id="ARBA00022832"/>
    </source>
</evidence>
<evidence type="ECO:0000256" key="3">
    <source>
        <dbReference type="ARBA" id="ARBA00012333"/>
    </source>
</evidence>
<feature type="domain" description="Beta-ketoacyl-[acyl-carrier-protein] synthase III C-terminal" evidence="14">
    <location>
        <begin position="239"/>
        <end position="326"/>
    </location>
</feature>
<evidence type="ECO:0000256" key="4">
    <source>
        <dbReference type="ARBA" id="ARBA00022490"/>
    </source>
</evidence>
<keyword evidence="7 13" id="KW-0276">Fatty acid metabolism</keyword>
<sequence>MAYAAFRSIGAYVPADILSNDDLSKMVDTTDEWITKRTGIKERRIAAKDQTTSDMGVEAASLAIKRSGIDKEDIDMVICATISPDYFCMPSTATIISNKLGLGNVTAFDISAACTGFVYILSIAKAFIESGMKKNVLIIGAEKLSAITDYSDRGTCILFGDGAGAAMISATDERREAIIDIHTAADGTYADLLMTPNGGSGSIHDSLDQEAGSCFMQMKGNETFKVAVRTLTKDVIDILKENKIQSEDITHFVPHQANYRIIKAVGDALKLKDEQVVMTVAKYGNTSGASIPMAINDIYEQGKLKGGDLMLLDAFGGGLTWGSALVPFSPLSELKQN</sequence>
<comment type="similarity">
    <text evidence="2 13">Belongs to the thiolase-like superfamily. FabH family.</text>
</comment>
<accession>T0KS42</accession>
<evidence type="ECO:0000259" key="14">
    <source>
        <dbReference type="Pfam" id="PF08541"/>
    </source>
</evidence>
<dbReference type="GO" id="GO:0005737">
    <property type="term" value="C:cytoplasm"/>
    <property type="evidence" value="ECO:0007669"/>
    <property type="project" value="UniProtKB-SubCell"/>
</dbReference>
<dbReference type="NCBIfam" id="TIGR00747">
    <property type="entry name" value="fabH"/>
    <property type="match status" value="1"/>
</dbReference>
<comment type="catalytic activity">
    <reaction evidence="12">
        <text>malonyl-[ACP] + acetyl-CoA + H(+) = 3-oxobutanoyl-[ACP] + CO2 + CoA</text>
        <dbReference type="Rhea" id="RHEA:12080"/>
        <dbReference type="Rhea" id="RHEA-COMP:9623"/>
        <dbReference type="Rhea" id="RHEA-COMP:9625"/>
        <dbReference type="ChEBI" id="CHEBI:15378"/>
        <dbReference type="ChEBI" id="CHEBI:16526"/>
        <dbReference type="ChEBI" id="CHEBI:57287"/>
        <dbReference type="ChEBI" id="CHEBI:57288"/>
        <dbReference type="ChEBI" id="CHEBI:78449"/>
        <dbReference type="ChEBI" id="CHEBI:78450"/>
        <dbReference type="EC" id="2.3.1.180"/>
    </reaction>
    <physiologicalReaction direction="left-to-right" evidence="12">
        <dbReference type="Rhea" id="RHEA:12081"/>
    </physiologicalReaction>
</comment>
<dbReference type="UniPathway" id="UPA00094"/>
<comment type="domain">
    <text evidence="13">The last Arg residue of the ACP-binding site is essential for the weak association between ACP/AcpP and FabH.</text>
</comment>
<gene>
    <name evidence="13" type="primary">fabH</name>
    <name evidence="16" type="ORF">M947_04380</name>
</gene>
<dbReference type="InterPro" id="IPR016039">
    <property type="entry name" value="Thiolase-like"/>
</dbReference>
<keyword evidence="5 13" id="KW-0444">Lipid biosynthesis</keyword>
<proteinExistence type="inferred from homology"/>
<dbReference type="NCBIfam" id="NF006829">
    <property type="entry name" value="PRK09352.1"/>
    <property type="match status" value="1"/>
</dbReference>
<dbReference type="GO" id="GO:0006633">
    <property type="term" value="P:fatty acid biosynthetic process"/>
    <property type="evidence" value="ECO:0007669"/>
    <property type="project" value="UniProtKB-UniRule"/>
</dbReference>
<feature type="domain" description="Beta-ketoacyl-[acyl-carrier-protein] synthase III N-terminal" evidence="15">
    <location>
        <begin position="108"/>
        <end position="187"/>
    </location>
</feature>
<comment type="subcellular location">
    <subcellularLocation>
        <location evidence="13">Cytoplasm</location>
    </subcellularLocation>
</comment>
<evidence type="ECO:0000313" key="17">
    <source>
        <dbReference type="Proteomes" id="UP000015520"/>
    </source>
</evidence>
<dbReference type="AlphaFoldDB" id="T0KS42"/>
<comment type="pathway">
    <text evidence="1 13">Lipid metabolism; fatty acid biosynthesis.</text>
</comment>
<dbReference type="FunFam" id="3.40.47.10:FF:000004">
    <property type="entry name" value="3-oxoacyl-[acyl-carrier-protein] synthase 3"/>
    <property type="match status" value="1"/>
</dbReference>
<dbReference type="Proteomes" id="UP000015520">
    <property type="component" value="Unassembled WGS sequence"/>
</dbReference>
<dbReference type="GO" id="GO:0044550">
    <property type="term" value="P:secondary metabolite biosynthetic process"/>
    <property type="evidence" value="ECO:0007669"/>
    <property type="project" value="TreeGrafter"/>
</dbReference>
<evidence type="ECO:0000256" key="11">
    <source>
        <dbReference type="ARBA" id="ARBA00023315"/>
    </source>
</evidence>
<evidence type="ECO:0000256" key="10">
    <source>
        <dbReference type="ARBA" id="ARBA00023268"/>
    </source>
</evidence>
<keyword evidence="6 13" id="KW-0808">Transferase</keyword>
<dbReference type="PATRIC" id="fig|1172190.3.peg.853"/>
<reference evidence="16 17" key="1">
    <citation type="submission" date="2013-07" db="EMBL/GenBank/DDBJ databases">
        <title>Sulfurimonas hongkongensis AST-10 Genome Sequencing.</title>
        <authorList>
            <person name="Cai L."/>
            <person name="Zhang T."/>
        </authorList>
    </citation>
    <scope>NUCLEOTIDE SEQUENCE [LARGE SCALE GENOMIC DNA]</scope>
    <source>
        <strain evidence="16 17">AST-10</strain>
    </source>
</reference>
<keyword evidence="9 13" id="KW-0275">Fatty acid biosynthesis</keyword>
<feature type="active site" evidence="13">
    <location>
        <position position="255"/>
    </location>
</feature>
<comment type="subunit">
    <text evidence="13">Homodimer.</text>
</comment>
<keyword evidence="8 13" id="KW-0443">Lipid metabolism</keyword>
<evidence type="ECO:0000256" key="2">
    <source>
        <dbReference type="ARBA" id="ARBA00008642"/>
    </source>
</evidence>
<feature type="active site" evidence="13">
    <location>
        <position position="114"/>
    </location>
</feature>
<evidence type="ECO:0000256" key="5">
    <source>
        <dbReference type="ARBA" id="ARBA00022516"/>
    </source>
</evidence>
<dbReference type="SUPFAM" id="SSF53901">
    <property type="entry name" value="Thiolase-like"/>
    <property type="match status" value="1"/>
</dbReference>
<organism evidence="16 17">
    <name type="scientific">Sulfurimonas hongkongensis</name>
    <dbReference type="NCBI Taxonomy" id="1172190"/>
    <lineage>
        <taxon>Bacteria</taxon>
        <taxon>Pseudomonadati</taxon>
        <taxon>Campylobacterota</taxon>
        <taxon>Epsilonproteobacteria</taxon>
        <taxon>Campylobacterales</taxon>
        <taxon>Sulfurimonadaceae</taxon>
        <taxon>Sulfurimonas</taxon>
    </lineage>
</organism>
<comment type="function">
    <text evidence="13">Catalyzes the condensation reaction of fatty acid synthesis by the addition to an acyl acceptor of two carbons from malonyl-ACP. Catalyzes the first condensation reaction which initiates fatty acid synthesis and may therefore play a role in governing the total rate of fatty acid production. Possesses both acetoacetyl-ACP synthase and acetyl transacylase activities. Its substrate specificity determines the biosynthesis of branched-chain and/or straight-chain of fatty acids.</text>
</comment>
<dbReference type="InterPro" id="IPR013747">
    <property type="entry name" value="ACP_syn_III_C"/>
</dbReference>
<dbReference type="EC" id="2.3.1.180" evidence="3 13"/>
<evidence type="ECO:0000256" key="1">
    <source>
        <dbReference type="ARBA" id="ARBA00005194"/>
    </source>
</evidence>
<evidence type="ECO:0000259" key="15">
    <source>
        <dbReference type="Pfam" id="PF08545"/>
    </source>
</evidence>
<dbReference type="HAMAP" id="MF_01815">
    <property type="entry name" value="FabH"/>
    <property type="match status" value="1"/>
</dbReference>
<evidence type="ECO:0000256" key="13">
    <source>
        <dbReference type="HAMAP-Rule" id="MF_01815"/>
    </source>
</evidence>
<dbReference type="PANTHER" id="PTHR34069">
    <property type="entry name" value="3-OXOACYL-[ACYL-CARRIER-PROTEIN] SYNTHASE 3"/>
    <property type="match status" value="1"/>
</dbReference>
<name>T0KS42_9BACT</name>
<feature type="active site" evidence="13">
    <location>
        <position position="285"/>
    </location>
</feature>
<dbReference type="eggNOG" id="COG0332">
    <property type="taxonomic scope" value="Bacteria"/>
</dbReference>
<dbReference type="CDD" id="cd00830">
    <property type="entry name" value="KAS_III"/>
    <property type="match status" value="1"/>
</dbReference>
<evidence type="ECO:0000256" key="8">
    <source>
        <dbReference type="ARBA" id="ARBA00023098"/>
    </source>
</evidence>
<evidence type="ECO:0000256" key="9">
    <source>
        <dbReference type="ARBA" id="ARBA00023160"/>
    </source>
</evidence>
<dbReference type="InterPro" id="IPR004655">
    <property type="entry name" value="FabH"/>
</dbReference>